<gene>
    <name evidence="2" type="ORF">BBOH_0573</name>
</gene>
<dbReference type="RefSeq" id="WP_033521936.1">
    <property type="nucleotide sequence ID" value="NZ_JDUS01000012.1"/>
</dbReference>
<evidence type="ECO:0000313" key="2">
    <source>
        <dbReference type="EMBL" id="KFI45771.1"/>
    </source>
</evidence>
<sequence length="96" mass="10379">MVRHITIHRFLRGMVLLVSPTSVSFDIDGDSGTAPGRIAGSFPLSQQTLPSANGLSRPGYRAVGRSPSKNVNSPEYGFCQQVFLPLDVVDTTLYLV</sequence>
<keyword evidence="3" id="KW-1185">Reference proteome</keyword>
<protein>
    <submittedName>
        <fullName evidence="2">Uncharacterized protein</fullName>
    </submittedName>
</protein>
<dbReference type="AlphaFoldDB" id="A0A086ZGX1"/>
<comment type="caution">
    <text evidence="2">The sequence shown here is derived from an EMBL/GenBank/DDBJ whole genome shotgun (WGS) entry which is preliminary data.</text>
</comment>
<accession>A0A086ZGX1</accession>
<evidence type="ECO:0000313" key="3">
    <source>
        <dbReference type="Proteomes" id="UP000029096"/>
    </source>
</evidence>
<evidence type="ECO:0000256" key="1">
    <source>
        <dbReference type="SAM" id="MobiDB-lite"/>
    </source>
</evidence>
<feature type="region of interest" description="Disordered" evidence="1">
    <location>
        <begin position="49"/>
        <end position="70"/>
    </location>
</feature>
<reference evidence="2 3" key="1">
    <citation type="submission" date="2014-03" db="EMBL/GenBank/DDBJ databases">
        <title>Genomics of Bifidobacteria.</title>
        <authorList>
            <person name="Ventura M."/>
            <person name="Milani C."/>
            <person name="Lugli G.A."/>
        </authorList>
    </citation>
    <scope>NUCLEOTIDE SEQUENCE [LARGE SCALE GENOMIC DNA]</scope>
    <source>
        <strain evidence="2 3">DSM 22767</strain>
    </source>
</reference>
<organism evidence="2 3">
    <name type="scientific">Bifidobacterium bohemicum DSM 22767</name>
    <dbReference type="NCBI Taxonomy" id="1437606"/>
    <lineage>
        <taxon>Bacteria</taxon>
        <taxon>Bacillati</taxon>
        <taxon>Actinomycetota</taxon>
        <taxon>Actinomycetes</taxon>
        <taxon>Bifidobacteriales</taxon>
        <taxon>Bifidobacteriaceae</taxon>
        <taxon>Bifidobacterium</taxon>
    </lineage>
</organism>
<dbReference type="Proteomes" id="UP000029096">
    <property type="component" value="Unassembled WGS sequence"/>
</dbReference>
<name>A0A086ZGX1_9BIFI</name>
<dbReference type="EMBL" id="JGYP01000002">
    <property type="protein sequence ID" value="KFI45771.1"/>
    <property type="molecule type" value="Genomic_DNA"/>
</dbReference>
<proteinExistence type="predicted"/>